<dbReference type="KEGG" id="clec:106661102"/>
<evidence type="ECO:0000256" key="1">
    <source>
        <dbReference type="ARBA" id="ARBA00008999"/>
    </source>
</evidence>
<reference evidence="3" key="1">
    <citation type="submission" date="2022-01" db="UniProtKB">
        <authorList>
            <consortium name="EnsemblMetazoa"/>
        </authorList>
    </citation>
    <scope>IDENTIFICATION</scope>
</reference>
<evidence type="ECO:0000259" key="2">
    <source>
        <dbReference type="Pfam" id="PF01509"/>
    </source>
</evidence>
<dbReference type="RefSeq" id="XP_014239767.1">
    <property type="nucleotide sequence ID" value="XM_014384281.2"/>
</dbReference>
<dbReference type="AlphaFoldDB" id="A0A8I6R6C1"/>
<dbReference type="InterPro" id="IPR002501">
    <property type="entry name" value="PsdUridine_synth_N"/>
</dbReference>
<evidence type="ECO:0000313" key="4">
    <source>
        <dbReference type="Proteomes" id="UP000494040"/>
    </source>
</evidence>
<dbReference type="PANTHER" id="PTHR13195:SF0">
    <property type="entry name" value="PSEUDOURIDYLATE SYNTHASE TRUB2, MITOCHONDRIAL"/>
    <property type="match status" value="1"/>
</dbReference>
<dbReference type="GO" id="GO:0001522">
    <property type="term" value="P:pseudouridine synthesis"/>
    <property type="evidence" value="ECO:0007669"/>
    <property type="project" value="InterPro"/>
</dbReference>
<protein>
    <recommendedName>
        <fullName evidence="2">Pseudouridine synthase II N-terminal domain-containing protein</fullName>
    </recommendedName>
</protein>
<feature type="domain" description="Pseudouridine synthase II N-terminal" evidence="2">
    <location>
        <begin position="100"/>
        <end position="227"/>
    </location>
</feature>
<proteinExistence type="inferred from homology"/>
<organism evidence="3 4">
    <name type="scientific">Cimex lectularius</name>
    <name type="common">Bed bug</name>
    <name type="synonym">Acanthia lectularia</name>
    <dbReference type="NCBI Taxonomy" id="79782"/>
    <lineage>
        <taxon>Eukaryota</taxon>
        <taxon>Metazoa</taxon>
        <taxon>Ecdysozoa</taxon>
        <taxon>Arthropoda</taxon>
        <taxon>Hexapoda</taxon>
        <taxon>Insecta</taxon>
        <taxon>Pterygota</taxon>
        <taxon>Neoptera</taxon>
        <taxon>Paraneoptera</taxon>
        <taxon>Hemiptera</taxon>
        <taxon>Heteroptera</taxon>
        <taxon>Panheteroptera</taxon>
        <taxon>Cimicomorpha</taxon>
        <taxon>Cimicidae</taxon>
        <taxon>Cimex</taxon>
    </lineage>
</organism>
<dbReference type="PANTHER" id="PTHR13195">
    <property type="entry name" value="PSEUDOURIDINE SYNTHASE-RELATED"/>
    <property type="match status" value="1"/>
</dbReference>
<dbReference type="GO" id="GO:0003723">
    <property type="term" value="F:RNA binding"/>
    <property type="evidence" value="ECO:0007669"/>
    <property type="project" value="InterPro"/>
</dbReference>
<dbReference type="InterPro" id="IPR020103">
    <property type="entry name" value="PsdUridine_synth_cat_dom_sf"/>
</dbReference>
<dbReference type="OMA" id="YHVTARM"/>
<dbReference type="GO" id="GO:0006396">
    <property type="term" value="P:RNA processing"/>
    <property type="evidence" value="ECO:0007669"/>
    <property type="project" value="InterPro"/>
</dbReference>
<evidence type="ECO:0000313" key="3">
    <source>
        <dbReference type="EnsemblMetazoa" id="XP_014239767.1"/>
    </source>
</evidence>
<sequence length="310" mass="35318">MSKSIADAPTVWKLLNGVLCVYKPSGETVHKVRGTLLTKLCEELNQLQCRPPRLYKEIVVNEKNETSVIVRPSFADHPLVVGPRYQQEDFRCKWSTYLGKNTSGVLVLGLNNGTKQVYAMHKRYPMRTYHLSGSLGYMTDNLFKDGKVIEKDTFTHVRRGGLEKILMMIQASNQRQMFELSGVDIQSQEAYELASSGLIRPTKSDVPVIYNIKCVEFNPPDFTIEVNSINEYEAYLMALIQNIGLRLHSLATCTKIQCIKYSYFTLDDALLKKHWTLQNIITSLGNTHRKNSANVIKDHKITTVQNDVRI</sequence>
<dbReference type="EnsemblMetazoa" id="XM_014384281.2">
    <property type="protein sequence ID" value="XP_014239767.1"/>
    <property type="gene ID" value="LOC106661102"/>
</dbReference>
<dbReference type="SUPFAM" id="SSF55120">
    <property type="entry name" value="Pseudouridine synthase"/>
    <property type="match status" value="1"/>
</dbReference>
<dbReference type="GO" id="GO:0009982">
    <property type="term" value="F:pseudouridine synthase activity"/>
    <property type="evidence" value="ECO:0007669"/>
    <property type="project" value="InterPro"/>
</dbReference>
<dbReference type="Gene3D" id="3.30.2350.10">
    <property type="entry name" value="Pseudouridine synthase"/>
    <property type="match status" value="1"/>
</dbReference>
<dbReference type="Pfam" id="PF01509">
    <property type="entry name" value="TruB_N"/>
    <property type="match status" value="1"/>
</dbReference>
<dbReference type="InterPro" id="IPR039048">
    <property type="entry name" value="Trub2"/>
</dbReference>
<accession>A0A8I6R6C1</accession>
<dbReference type="Proteomes" id="UP000494040">
    <property type="component" value="Unassembled WGS sequence"/>
</dbReference>
<dbReference type="OrthoDB" id="9995526at2759"/>
<dbReference type="GeneID" id="106661102"/>
<name>A0A8I6R6C1_CIMLE</name>
<comment type="similarity">
    <text evidence="1">Belongs to the pseudouridine synthase TruB family.</text>
</comment>
<keyword evidence="4" id="KW-1185">Reference proteome</keyword>